<feature type="region of interest" description="Disordered" evidence="1">
    <location>
        <begin position="64"/>
        <end position="83"/>
    </location>
</feature>
<evidence type="ECO:0000313" key="2">
    <source>
        <dbReference type="EMBL" id="RLM75428.1"/>
    </source>
</evidence>
<organism evidence="2 3">
    <name type="scientific">Panicum miliaceum</name>
    <name type="common">Proso millet</name>
    <name type="synonym">Broomcorn millet</name>
    <dbReference type="NCBI Taxonomy" id="4540"/>
    <lineage>
        <taxon>Eukaryota</taxon>
        <taxon>Viridiplantae</taxon>
        <taxon>Streptophyta</taxon>
        <taxon>Embryophyta</taxon>
        <taxon>Tracheophyta</taxon>
        <taxon>Spermatophyta</taxon>
        <taxon>Magnoliopsida</taxon>
        <taxon>Liliopsida</taxon>
        <taxon>Poales</taxon>
        <taxon>Poaceae</taxon>
        <taxon>PACMAD clade</taxon>
        <taxon>Panicoideae</taxon>
        <taxon>Panicodae</taxon>
        <taxon>Paniceae</taxon>
        <taxon>Panicinae</taxon>
        <taxon>Panicum</taxon>
        <taxon>Panicum sect. Panicum</taxon>
    </lineage>
</organism>
<comment type="caution">
    <text evidence="2">The sequence shown here is derived from an EMBL/GenBank/DDBJ whole genome shotgun (WGS) entry which is preliminary data.</text>
</comment>
<name>A0A3L6QC74_PANMI</name>
<dbReference type="EMBL" id="PQIB02000013">
    <property type="protein sequence ID" value="RLM75428.1"/>
    <property type="molecule type" value="Genomic_DNA"/>
</dbReference>
<feature type="region of interest" description="Disordered" evidence="1">
    <location>
        <begin position="1"/>
        <end position="26"/>
    </location>
</feature>
<gene>
    <name evidence="2" type="ORF">C2845_PM15G06800</name>
</gene>
<sequence>MDEDEGHTNNDDLRMMGLEGDDEDGLEDDRLALFGPRHDNVEVIMPIPPPCAAGGAVRKWRLDKHRDDARRRQCQPYGHTDWD</sequence>
<protein>
    <submittedName>
        <fullName evidence="2">Uncharacterized protein</fullName>
    </submittedName>
</protein>
<proteinExistence type="predicted"/>
<dbReference type="Proteomes" id="UP000275267">
    <property type="component" value="Unassembled WGS sequence"/>
</dbReference>
<accession>A0A3L6QC74</accession>
<evidence type="ECO:0000256" key="1">
    <source>
        <dbReference type="SAM" id="MobiDB-lite"/>
    </source>
</evidence>
<feature type="compositionally biased region" description="Basic and acidic residues" evidence="1">
    <location>
        <begin position="1"/>
        <end position="14"/>
    </location>
</feature>
<keyword evidence="3" id="KW-1185">Reference proteome</keyword>
<dbReference type="AlphaFoldDB" id="A0A3L6QC74"/>
<evidence type="ECO:0000313" key="3">
    <source>
        <dbReference type="Proteomes" id="UP000275267"/>
    </source>
</evidence>
<reference evidence="3" key="1">
    <citation type="journal article" date="2019" name="Nat. Commun.">
        <title>The genome of broomcorn millet.</title>
        <authorList>
            <person name="Zou C."/>
            <person name="Miki D."/>
            <person name="Li D."/>
            <person name="Tang Q."/>
            <person name="Xiao L."/>
            <person name="Rajput S."/>
            <person name="Deng P."/>
            <person name="Jia W."/>
            <person name="Huang R."/>
            <person name="Zhang M."/>
            <person name="Sun Y."/>
            <person name="Hu J."/>
            <person name="Fu X."/>
            <person name="Schnable P.S."/>
            <person name="Li F."/>
            <person name="Zhang H."/>
            <person name="Feng B."/>
            <person name="Zhu X."/>
            <person name="Liu R."/>
            <person name="Schnable J.C."/>
            <person name="Zhu J.-K."/>
            <person name="Zhang H."/>
        </authorList>
    </citation>
    <scope>NUCLEOTIDE SEQUENCE [LARGE SCALE GENOMIC DNA]</scope>
</reference>